<dbReference type="OrthoDB" id="9812023at2"/>
<dbReference type="AlphaFoldDB" id="A0A3S4CDJ7"/>
<dbReference type="RefSeq" id="WP_126151125.1">
    <property type="nucleotide sequence ID" value="NZ_JBHTMH010000005.1"/>
</dbReference>
<protein>
    <submittedName>
        <fullName evidence="1">Uncharacterized protein</fullName>
    </submittedName>
</protein>
<organism evidence="1 2">
    <name type="scientific">Devosia equisanguinis</name>
    <dbReference type="NCBI Taxonomy" id="2490941"/>
    <lineage>
        <taxon>Bacteria</taxon>
        <taxon>Pseudomonadati</taxon>
        <taxon>Pseudomonadota</taxon>
        <taxon>Alphaproteobacteria</taxon>
        <taxon>Hyphomicrobiales</taxon>
        <taxon>Devosiaceae</taxon>
        <taxon>Devosia</taxon>
    </lineage>
</organism>
<keyword evidence="2" id="KW-1185">Reference proteome</keyword>
<dbReference type="Proteomes" id="UP000268844">
    <property type="component" value="Unassembled WGS sequence"/>
</dbReference>
<reference evidence="1 2" key="1">
    <citation type="submission" date="2018-12" db="EMBL/GenBank/DDBJ databases">
        <authorList>
            <person name="Criscuolo A."/>
        </authorList>
    </citation>
    <scope>NUCLEOTIDE SEQUENCE [LARGE SCALE GENOMIC DNA]</scope>
    <source>
        <strain evidence="1">ACIP1116281</strain>
    </source>
</reference>
<gene>
    <name evidence="1" type="ORF">DEVEQU_02732</name>
</gene>
<sequence length="78" mass="8437">MSVTVHITPELEARVAAIAERTRLSPSEIIADALQNGHSLEWQERFVERVAAGIAAADAGEFAHDKDINAVLGKFRPA</sequence>
<dbReference type="EMBL" id="UZWD01000034">
    <property type="protein sequence ID" value="VDS05590.1"/>
    <property type="molecule type" value="Genomic_DNA"/>
</dbReference>
<proteinExistence type="predicted"/>
<name>A0A3S4CDJ7_9HYPH</name>
<evidence type="ECO:0000313" key="1">
    <source>
        <dbReference type="EMBL" id="VDS05590.1"/>
    </source>
</evidence>
<evidence type="ECO:0000313" key="2">
    <source>
        <dbReference type="Proteomes" id="UP000268844"/>
    </source>
</evidence>
<accession>A0A3S4CDJ7</accession>